<feature type="non-terminal residue" evidence="9">
    <location>
        <position position="1"/>
    </location>
</feature>
<evidence type="ECO:0000256" key="5">
    <source>
        <dbReference type="ARBA" id="ARBA00022989"/>
    </source>
</evidence>
<keyword evidence="10" id="KW-1185">Reference proteome</keyword>
<evidence type="ECO:0000256" key="1">
    <source>
        <dbReference type="ARBA" id="ARBA00004167"/>
    </source>
</evidence>
<evidence type="ECO:0000256" key="3">
    <source>
        <dbReference type="ARBA" id="ARBA00022448"/>
    </source>
</evidence>
<sequence>EAEHTAAAAQASSTQCLSCRPQLKNLIQDSTTAEMATSTASYMDLDQSAFHYDYETLRTTGVILAVVMFVSGILIALNLLQRKLPLRPKTFVNNTDVDRFASLHRHVQHDATIPPHTV</sequence>
<keyword evidence="6 8" id="KW-0406">Ion transport</keyword>
<keyword evidence="3 8" id="KW-0813">Transport</keyword>
<dbReference type="CDD" id="cd20325">
    <property type="entry name" value="FXYD7"/>
    <property type="match status" value="1"/>
</dbReference>
<dbReference type="PROSITE" id="PS01310">
    <property type="entry name" value="FXYD"/>
    <property type="match status" value="1"/>
</dbReference>
<evidence type="ECO:0000256" key="6">
    <source>
        <dbReference type="ARBA" id="ARBA00023065"/>
    </source>
</evidence>
<name>A0A553QXM2_9TELE</name>
<dbReference type="PANTHER" id="PTHR14132:SF22">
    <property type="entry name" value="FXYD DOMAIN-CONTAINING ION TRANSPORT REGULATOR"/>
    <property type="match status" value="1"/>
</dbReference>
<dbReference type="EMBL" id="SRMA01025430">
    <property type="protein sequence ID" value="TRY94700.1"/>
    <property type="molecule type" value="Genomic_DNA"/>
</dbReference>
<dbReference type="Gene3D" id="1.20.5.780">
    <property type="entry name" value="Single helix bin"/>
    <property type="match status" value="1"/>
</dbReference>
<keyword evidence="4 8" id="KW-0812">Transmembrane</keyword>
<dbReference type="GO" id="GO:0017080">
    <property type="term" value="F:sodium channel regulator activity"/>
    <property type="evidence" value="ECO:0007669"/>
    <property type="project" value="TreeGrafter"/>
</dbReference>
<dbReference type="PANTHER" id="PTHR14132">
    <property type="entry name" value="SODIUM/POTASSIUM-TRANSPORTING ATPASE SUBUNIT GAMMA"/>
    <property type="match status" value="1"/>
</dbReference>
<organism evidence="9 10">
    <name type="scientific">Danionella cerebrum</name>
    <dbReference type="NCBI Taxonomy" id="2873325"/>
    <lineage>
        <taxon>Eukaryota</taxon>
        <taxon>Metazoa</taxon>
        <taxon>Chordata</taxon>
        <taxon>Craniata</taxon>
        <taxon>Vertebrata</taxon>
        <taxon>Euteleostomi</taxon>
        <taxon>Actinopterygii</taxon>
        <taxon>Neopterygii</taxon>
        <taxon>Teleostei</taxon>
        <taxon>Ostariophysi</taxon>
        <taxon>Cypriniformes</taxon>
        <taxon>Danionidae</taxon>
        <taxon>Danioninae</taxon>
        <taxon>Danionella</taxon>
    </lineage>
</organism>
<dbReference type="GO" id="GO:0006811">
    <property type="term" value="P:monoatomic ion transport"/>
    <property type="evidence" value="ECO:0007669"/>
    <property type="project" value="UniProtKB-KW"/>
</dbReference>
<dbReference type="OrthoDB" id="8895254at2759"/>
<proteinExistence type="inferred from homology"/>
<evidence type="ECO:0000256" key="4">
    <source>
        <dbReference type="ARBA" id="ARBA00022692"/>
    </source>
</evidence>
<comment type="caution">
    <text evidence="9">The sequence shown here is derived from an EMBL/GenBank/DDBJ whole genome shotgun (WGS) entry which is preliminary data.</text>
</comment>
<comment type="similarity">
    <text evidence="2 8">Belongs to the FXYD family.</text>
</comment>
<dbReference type="Pfam" id="PF02038">
    <property type="entry name" value="ATP1G1_PLM_MAT8"/>
    <property type="match status" value="1"/>
</dbReference>
<evidence type="ECO:0000313" key="9">
    <source>
        <dbReference type="EMBL" id="TRY94700.1"/>
    </source>
</evidence>
<evidence type="ECO:0000256" key="7">
    <source>
        <dbReference type="ARBA" id="ARBA00023136"/>
    </source>
</evidence>
<dbReference type="InterPro" id="IPR000272">
    <property type="entry name" value="Ion-transport_regulator_FXYD"/>
</dbReference>
<protein>
    <recommendedName>
        <fullName evidence="8">FXYD domain-containing ion transport regulator</fullName>
    </recommendedName>
</protein>
<gene>
    <name evidence="9" type="ORF">DNTS_021599</name>
</gene>
<dbReference type="GO" id="GO:0043269">
    <property type="term" value="P:regulation of monoatomic ion transport"/>
    <property type="evidence" value="ECO:0007669"/>
    <property type="project" value="InterPro"/>
</dbReference>
<accession>A0A553QXM2</accession>
<keyword evidence="7 8" id="KW-0472">Membrane</keyword>
<dbReference type="Proteomes" id="UP000316079">
    <property type="component" value="Unassembled WGS sequence"/>
</dbReference>
<comment type="subcellular location">
    <subcellularLocation>
        <location evidence="1">Membrane</location>
        <topology evidence="1">Single-pass membrane protein</topology>
    </subcellularLocation>
</comment>
<feature type="transmembrane region" description="Helical" evidence="8">
    <location>
        <begin position="61"/>
        <end position="80"/>
    </location>
</feature>
<dbReference type="GO" id="GO:0016020">
    <property type="term" value="C:membrane"/>
    <property type="evidence" value="ECO:0007669"/>
    <property type="project" value="UniProtKB-SubCell"/>
</dbReference>
<reference evidence="9 10" key="1">
    <citation type="journal article" date="2019" name="Sci. Data">
        <title>Hybrid genome assembly and annotation of Danionella translucida.</title>
        <authorList>
            <person name="Kadobianskyi M."/>
            <person name="Schulze L."/>
            <person name="Schuelke M."/>
            <person name="Judkewitz B."/>
        </authorList>
    </citation>
    <scope>NUCLEOTIDE SEQUENCE [LARGE SCALE GENOMIC DNA]</scope>
    <source>
        <strain evidence="9 10">Bolton</strain>
    </source>
</reference>
<dbReference type="InterPro" id="IPR047297">
    <property type="entry name" value="FXYD_motif"/>
</dbReference>
<dbReference type="STRING" id="623744.A0A553QXM2"/>
<evidence type="ECO:0000256" key="2">
    <source>
        <dbReference type="ARBA" id="ARBA00005948"/>
    </source>
</evidence>
<evidence type="ECO:0000313" key="10">
    <source>
        <dbReference type="Proteomes" id="UP000316079"/>
    </source>
</evidence>
<keyword evidence="5 8" id="KW-1133">Transmembrane helix</keyword>
<dbReference type="AlphaFoldDB" id="A0A553QXM2"/>
<dbReference type="InterPro" id="IPR047284">
    <property type="entry name" value="FXYD7"/>
</dbReference>
<evidence type="ECO:0000256" key="8">
    <source>
        <dbReference type="RuleBase" id="RU364131"/>
    </source>
</evidence>